<dbReference type="Proteomes" id="UP001500523">
    <property type="component" value="Unassembled WGS sequence"/>
</dbReference>
<keyword evidence="2" id="KW-1185">Reference proteome</keyword>
<organism evidence="1 2">
    <name type="scientific">Sphingomonas cynarae</name>
    <dbReference type="NCBI Taxonomy" id="930197"/>
    <lineage>
        <taxon>Bacteria</taxon>
        <taxon>Pseudomonadati</taxon>
        <taxon>Pseudomonadota</taxon>
        <taxon>Alphaproteobacteria</taxon>
        <taxon>Sphingomonadales</taxon>
        <taxon>Sphingomonadaceae</taxon>
        <taxon>Sphingomonas</taxon>
    </lineage>
</organism>
<reference evidence="2" key="1">
    <citation type="journal article" date="2019" name="Int. J. Syst. Evol. Microbiol.">
        <title>The Global Catalogue of Microorganisms (GCM) 10K type strain sequencing project: providing services to taxonomists for standard genome sequencing and annotation.</title>
        <authorList>
            <consortium name="The Broad Institute Genomics Platform"/>
            <consortium name="The Broad Institute Genome Sequencing Center for Infectious Disease"/>
            <person name="Wu L."/>
            <person name="Ma J."/>
        </authorList>
    </citation>
    <scope>NUCLEOTIDE SEQUENCE [LARGE SCALE GENOMIC DNA]</scope>
    <source>
        <strain evidence="2">JCM 17498</strain>
    </source>
</reference>
<name>A0ABP7DRK2_9SPHN</name>
<dbReference type="EMBL" id="BAABBF010000003">
    <property type="protein sequence ID" value="GAA3708174.1"/>
    <property type="molecule type" value="Genomic_DNA"/>
</dbReference>
<comment type="caution">
    <text evidence="1">The sequence shown here is derived from an EMBL/GenBank/DDBJ whole genome shotgun (WGS) entry which is preliminary data.</text>
</comment>
<evidence type="ECO:0008006" key="3">
    <source>
        <dbReference type="Google" id="ProtNLM"/>
    </source>
</evidence>
<accession>A0ABP7DRK2</accession>
<evidence type="ECO:0000313" key="2">
    <source>
        <dbReference type="Proteomes" id="UP001500523"/>
    </source>
</evidence>
<protein>
    <recommendedName>
        <fullName evidence="3">ATPase AAA-type core domain-containing protein</fullName>
    </recommendedName>
</protein>
<gene>
    <name evidence="1" type="ORF">GCM10022268_16890</name>
</gene>
<proteinExistence type="predicted"/>
<evidence type="ECO:0000313" key="1">
    <source>
        <dbReference type="EMBL" id="GAA3708174.1"/>
    </source>
</evidence>
<sequence length="260" mass="29187">MITTHSPFVARALPLGSGVILVKSGGITEANESELIKKALGWGALDKPILLCTEDSKANEMSELLRQDGDIDNLVSVFPFNGVETLGHAPVLADLRRKLGGHHKVIVHRDRDCRSDDEVADWRQSYTNHGIEPWVTDGSDIEMYFCSPHYISTLYGISFSDAEAAIESVINTNLTKLKSEFLEKRKQINKRYEKTGGSPSSETLMNDWHWSKWVKGKTLISKIRDWAKNAGYDEKLIGRSDENIVTAIDLIRQLYVIAQK</sequence>